<dbReference type="Proteomes" id="UP000001591">
    <property type="component" value="Chromosome"/>
</dbReference>
<evidence type="ECO:0000313" key="3">
    <source>
        <dbReference type="Proteomes" id="UP000001591"/>
    </source>
</evidence>
<organism evidence="2 3">
    <name type="scientific">Rhodospirillum centenum (strain ATCC 51521 / SW)</name>
    <dbReference type="NCBI Taxonomy" id="414684"/>
    <lineage>
        <taxon>Bacteria</taxon>
        <taxon>Pseudomonadati</taxon>
        <taxon>Pseudomonadota</taxon>
        <taxon>Alphaproteobacteria</taxon>
        <taxon>Rhodospirillales</taxon>
        <taxon>Rhodospirillaceae</taxon>
        <taxon>Rhodospirillum</taxon>
    </lineage>
</organism>
<name>B6IS21_RHOCS</name>
<accession>B6IS21</accession>
<sequence>MLISQSNHPTRRDWCARVPRRMPEPPPIRESGSGIRRRTSHRLHYHTRG</sequence>
<evidence type="ECO:0000256" key="1">
    <source>
        <dbReference type="SAM" id="MobiDB-lite"/>
    </source>
</evidence>
<dbReference type="HOGENOM" id="CLU_3140053_0_0_5"/>
<dbReference type="EMBL" id="CP000613">
    <property type="protein sequence ID" value="ACI98257.1"/>
    <property type="molecule type" value="Genomic_DNA"/>
</dbReference>
<keyword evidence="3" id="KW-1185">Reference proteome</keyword>
<gene>
    <name evidence="2" type="ordered locus">RC1_0826</name>
</gene>
<dbReference type="AlphaFoldDB" id="B6IS21"/>
<evidence type="ECO:0000313" key="2">
    <source>
        <dbReference type="EMBL" id="ACI98257.1"/>
    </source>
</evidence>
<proteinExistence type="predicted"/>
<protein>
    <submittedName>
        <fullName evidence="2">Uncharacterized protein</fullName>
    </submittedName>
</protein>
<dbReference type="KEGG" id="rce:RC1_0826"/>
<feature type="region of interest" description="Disordered" evidence="1">
    <location>
        <begin position="18"/>
        <end position="49"/>
    </location>
</feature>
<feature type="compositionally biased region" description="Basic residues" evidence="1">
    <location>
        <begin position="35"/>
        <end position="49"/>
    </location>
</feature>
<reference evidence="2 3" key="1">
    <citation type="journal article" date="2010" name="BMC Genomics">
        <title>Metabolic flexibility revealed in the genome of the cyst-forming alpha-1 proteobacterium Rhodospirillum centenum.</title>
        <authorList>
            <person name="Lu Y.K."/>
            <person name="Marden J."/>
            <person name="Han M."/>
            <person name="Swingley W.D."/>
            <person name="Mastrian S.D."/>
            <person name="Chowdhury S.R."/>
            <person name="Hao J."/>
            <person name="Helmy T."/>
            <person name="Kim S."/>
            <person name="Kurdoglu A.A."/>
            <person name="Matthies H.J."/>
            <person name="Rollo D."/>
            <person name="Stothard P."/>
            <person name="Blankenship R.E."/>
            <person name="Bauer C.E."/>
            <person name="Touchman J.W."/>
        </authorList>
    </citation>
    <scope>NUCLEOTIDE SEQUENCE [LARGE SCALE GENOMIC DNA]</scope>
    <source>
        <strain evidence="3">ATCC 51521 / SW</strain>
    </source>
</reference>